<proteinExistence type="predicted"/>
<gene>
    <name evidence="2" type="ORF">ACFQ27_19735</name>
</gene>
<evidence type="ECO:0000313" key="2">
    <source>
        <dbReference type="EMBL" id="MFD1192830.1"/>
    </source>
</evidence>
<dbReference type="EMBL" id="JBHTLQ010000083">
    <property type="protein sequence ID" value="MFD1192830.1"/>
    <property type="molecule type" value="Genomic_DNA"/>
</dbReference>
<organism evidence="2 3">
    <name type="scientific">Phenylobacterium conjunctum</name>
    <dbReference type="NCBI Taxonomy" id="1298959"/>
    <lineage>
        <taxon>Bacteria</taxon>
        <taxon>Pseudomonadati</taxon>
        <taxon>Pseudomonadota</taxon>
        <taxon>Alphaproteobacteria</taxon>
        <taxon>Caulobacterales</taxon>
        <taxon>Caulobacteraceae</taxon>
        <taxon>Phenylobacterium</taxon>
    </lineage>
</organism>
<comment type="caution">
    <text evidence="2">The sequence shown here is derived from an EMBL/GenBank/DDBJ whole genome shotgun (WGS) entry which is preliminary data.</text>
</comment>
<reference evidence="3" key="1">
    <citation type="journal article" date="2019" name="Int. J. Syst. Evol. Microbiol.">
        <title>The Global Catalogue of Microorganisms (GCM) 10K type strain sequencing project: providing services to taxonomists for standard genome sequencing and annotation.</title>
        <authorList>
            <consortium name="The Broad Institute Genomics Platform"/>
            <consortium name="The Broad Institute Genome Sequencing Center for Infectious Disease"/>
            <person name="Wu L."/>
            <person name="Ma J."/>
        </authorList>
    </citation>
    <scope>NUCLEOTIDE SEQUENCE [LARGE SCALE GENOMIC DNA]</scope>
    <source>
        <strain evidence="3">CCUG 55074</strain>
    </source>
</reference>
<protein>
    <submittedName>
        <fullName evidence="2">DUF998 domain-containing protein</fullName>
    </submittedName>
</protein>
<dbReference type="Proteomes" id="UP001597216">
    <property type="component" value="Unassembled WGS sequence"/>
</dbReference>
<feature type="transmembrane region" description="Helical" evidence="1">
    <location>
        <begin position="159"/>
        <end position="178"/>
    </location>
</feature>
<accession>A0ABW3TB40</accession>
<sequence length="224" mass="23999">MTAYPPPFAAEAPARYRRRRILLHIGVAAPIFAFVAVLIAVAAYPGFDHARQFLSDLGGAKARFPFIFNFGVAISGAGAMAAGFGFALAVVALGGSRIAAALIALCFALAGVGMIISSYYVYPDPRHLAINLGLGIQIAPVCLIWGLSKVDGMTRLRWFLAGVFAAMAVLTVITKHLVFKGMVNDLNVGWWERAFAIVLVGWTGVAAWVLERRLMHLAHEADAD</sequence>
<feature type="transmembrane region" description="Helical" evidence="1">
    <location>
        <begin position="128"/>
        <end position="147"/>
    </location>
</feature>
<keyword evidence="1" id="KW-1133">Transmembrane helix</keyword>
<keyword evidence="1" id="KW-0812">Transmembrane</keyword>
<evidence type="ECO:0000256" key="1">
    <source>
        <dbReference type="SAM" id="Phobius"/>
    </source>
</evidence>
<feature type="transmembrane region" description="Helical" evidence="1">
    <location>
        <begin position="21"/>
        <end position="47"/>
    </location>
</feature>
<feature type="transmembrane region" description="Helical" evidence="1">
    <location>
        <begin position="67"/>
        <end position="91"/>
    </location>
</feature>
<dbReference type="InterPro" id="IPR009339">
    <property type="entry name" value="DUF998"/>
</dbReference>
<keyword evidence="3" id="KW-1185">Reference proteome</keyword>
<evidence type="ECO:0000313" key="3">
    <source>
        <dbReference type="Proteomes" id="UP001597216"/>
    </source>
</evidence>
<feature type="transmembrane region" description="Helical" evidence="1">
    <location>
        <begin position="190"/>
        <end position="210"/>
    </location>
</feature>
<dbReference type="RefSeq" id="WP_374343363.1">
    <property type="nucleotide sequence ID" value="NZ_JBHTLQ010000083.1"/>
</dbReference>
<feature type="transmembrane region" description="Helical" evidence="1">
    <location>
        <begin position="98"/>
        <end position="122"/>
    </location>
</feature>
<keyword evidence="1" id="KW-0472">Membrane</keyword>
<dbReference type="Pfam" id="PF06197">
    <property type="entry name" value="DUF998"/>
    <property type="match status" value="1"/>
</dbReference>
<name>A0ABW3TB40_9CAUL</name>